<comment type="similarity">
    <text evidence="1">Belongs to the bystin family.</text>
</comment>
<dbReference type="GO" id="GO:0030515">
    <property type="term" value="F:snoRNA binding"/>
    <property type="evidence" value="ECO:0007669"/>
    <property type="project" value="TreeGrafter"/>
</dbReference>
<dbReference type="Proteomes" id="UP000663888">
    <property type="component" value="Unassembled WGS sequence"/>
</dbReference>
<dbReference type="GO" id="GO:0005730">
    <property type="term" value="C:nucleolus"/>
    <property type="evidence" value="ECO:0007669"/>
    <property type="project" value="TreeGrafter"/>
</dbReference>
<organism evidence="3 4">
    <name type="scientific">Rhizoctonia solani</name>
    <dbReference type="NCBI Taxonomy" id="456999"/>
    <lineage>
        <taxon>Eukaryota</taxon>
        <taxon>Fungi</taxon>
        <taxon>Dikarya</taxon>
        <taxon>Basidiomycota</taxon>
        <taxon>Agaricomycotina</taxon>
        <taxon>Agaricomycetes</taxon>
        <taxon>Cantharellales</taxon>
        <taxon>Ceratobasidiaceae</taxon>
        <taxon>Rhizoctonia</taxon>
    </lineage>
</organism>
<dbReference type="Pfam" id="PF05291">
    <property type="entry name" value="Bystin"/>
    <property type="match status" value="1"/>
</dbReference>
<dbReference type="InterPro" id="IPR007955">
    <property type="entry name" value="Bystin"/>
</dbReference>
<evidence type="ECO:0000313" key="3">
    <source>
        <dbReference type="EMBL" id="CAE6470066.1"/>
    </source>
</evidence>
<dbReference type="PANTHER" id="PTHR12821">
    <property type="entry name" value="BYSTIN"/>
    <property type="match status" value="1"/>
</dbReference>
<gene>
    <name evidence="3" type="ORF">RDB_LOCUS105283</name>
</gene>
<protein>
    <submittedName>
        <fullName evidence="3">Uncharacterized protein</fullName>
    </submittedName>
</protein>
<comment type="caution">
    <text evidence="3">The sequence shown here is derived from an EMBL/GenBank/DDBJ whole genome shotgun (WGS) entry which is preliminary data.</text>
</comment>
<reference evidence="3" key="1">
    <citation type="submission" date="2021-01" db="EMBL/GenBank/DDBJ databases">
        <authorList>
            <person name="Kaushik A."/>
        </authorList>
    </citation>
    <scope>NUCLEOTIDE SEQUENCE</scope>
    <source>
        <strain evidence="3">AG4-R118</strain>
    </source>
</reference>
<proteinExistence type="inferred from homology"/>
<dbReference type="AlphaFoldDB" id="A0A8H3C076"/>
<dbReference type="GO" id="GO:0006364">
    <property type="term" value="P:rRNA processing"/>
    <property type="evidence" value="ECO:0007669"/>
    <property type="project" value="TreeGrafter"/>
</dbReference>
<feature type="compositionally biased region" description="Acidic residues" evidence="2">
    <location>
        <begin position="107"/>
        <end position="129"/>
    </location>
</feature>
<dbReference type="GO" id="GO:0030688">
    <property type="term" value="C:preribosome, small subunit precursor"/>
    <property type="evidence" value="ECO:0007669"/>
    <property type="project" value="TreeGrafter"/>
</dbReference>
<name>A0A8H3C076_9AGAM</name>
<evidence type="ECO:0000313" key="4">
    <source>
        <dbReference type="Proteomes" id="UP000663888"/>
    </source>
</evidence>
<dbReference type="PANTHER" id="PTHR12821:SF0">
    <property type="entry name" value="BYSTIN"/>
    <property type="match status" value="1"/>
</dbReference>
<feature type="region of interest" description="Disordered" evidence="2">
    <location>
        <begin position="72"/>
        <end position="129"/>
    </location>
</feature>
<evidence type="ECO:0000256" key="1">
    <source>
        <dbReference type="ARBA" id="ARBA00007114"/>
    </source>
</evidence>
<dbReference type="GO" id="GO:0005737">
    <property type="term" value="C:cytoplasm"/>
    <property type="evidence" value="ECO:0007669"/>
    <property type="project" value="TreeGrafter"/>
</dbReference>
<dbReference type="EMBL" id="CAJMWX010001139">
    <property type="protein sequence ID" value="CAE6470066.1"/>
    <property type="molecule type" value="Genomic_DNA"/>
</dbReference>
<evidence type="ECO:0000256" key="2">
    <source>
        <dbReference type="SAM" id="MobiDB-lite"/>
    </source>
</evidence>
<accession>A0A8H3C076</accession>
<sequence>MPRATTPKGKSRHDPLHVQIGEDETYAKFGRVNTTKKGKKRKSENEEELETALDTRTSRKIFDLAKDQQDELDLVDDDSIDRDVDKEADSDEQLNAAQTARAPVMQDSDDEDEDEYPDEEYEELEIDPEDMTTLDALMPSNIETRKTLADMIMEKLNAAEAATEGAENKKIRISAKPNSQEGMFAPSYHGYCLLKNLRPEDGPPNPAEGLNPKVVEVYTKVGQLLNHYKSGPLPKPFKVLPSLPQWARLLALTKPHEWTPHAHYAATRMLVSNLKPESVRHYLEGVLLEAVRDDIRINGKLNVHLYDALKKAVYKPAAFFKGIVFPLCETGCTLKEAAIVASVLMKVSVPNLHSAAALLRLASMDYSGPNSLFIRILLDKKYALPYKVIDGLVFHFIRIANTHKGSRADGDKLPVLWHQSLLVFCQRYASDLSPDQRDALLDVIRARPHAQIGPEVRRELVNAASKSTEQGHDVEMH</sequence>
<feature type="region of interest" description="Disordered" evidence="2">
    <location>
        <begin position="1"/>
        <end position="56"/>
    </location>
</feature>